<evidence type="ECO:0000313" key="2">
    <source>
        <dbReference type="Proteomes" id="UP000790377"/>
    </source>
</evidence>
<dbReference type="EMBL" id="MU267603">
    <property type="protein sequence ID" value="KAH7915180.1"/>
    <property type="molecule type" value="Genomic_DNA"/>
</dbReference>
<dbReference type="Proteomes" id="UP000790377">
    <property type="component" value="Unassembled WGS sequence"/>
</dbReference>
<comment type="caution">
    <text evidence="1">The sequence shown here is derived from an EMBL/GenBank/DDBJ whole genome shotgun (WGS) entry which is preliminary data.</text>
</comment>
<accession>A0ACB8ANY3</accession>
<organism evidence="1 2">
    <name type="scientific">Hygrophoropsis aurantiaca</name>
    <dbReference type="NCBI Taxonomy" id="72124"/>
    <lineage>
        <taxon>Eukaryota</taxon>
        <taxon>Fungi</taxon>
        <taxon>Dikarya</taxon>
        <taxon>Basidiomycota</taxon>
        <taxon>Agaricomycotina</taxon>
        <taxon>Agaricomycetes</taxon>
        <taxon>Agaricomycetidae</taxon>
        <taxon>Boletales</taxon>
        <taxon>Coniophorineae</taxon>
        <taxon>Hygrophoropsidaceae</taxon>
        <taxon>Hygrophoropsis</taxon>
    </lineage>
</organism>
<evidence type="ECO:0000313" key="1">
    <source>
        <dbReference type="EMBL" id="KAH7915180.1"/>
    </source>
</evidence>
<gene>
    <name evidence="1" type="ORF">BJ138DRAFT_1142208</name>
</gene>
<name>A0ACB8ANY3_9AGAM</name>
<keyword evidence="2" id="KW-1185">Reference proteome</keyword>
<reference evidence="1" key="1">
    <citation type="journal article" date="2021" name="New Phytol.">
        <title>Evolutionary innovations through gain and loss of genes in the ectomycorrhizal Boletales.</title>
        <authorList>
            <person name="Wu G."/>
            <person name="Miyauchi S."/>
            <person name="Morin E."/>
            <person name="Kuo A."/>
            <person name="Drula E."/>
            <person name="Varga T."/>
            <person name="Kohler A."/>
            <person name="Feng B."/>
            <person name="Cao Y."/>
            <person name="Lipzen A."/>
            <person name="Daum C."/>
            <person name="Hundley H."/>
            <person name="Pangilinan J."/>
            <person name="Johnson J."/>
            <person name="Barry K."/>
            <person name="LaButti K."/>
            <person name="Ng V."/>
            <person name="Ahrendt S."/>
            <person name="Min B."/>
            <person name="Choi I.G."/>
            <person name="Park H."/>
            <person name="Plett J.M."/>
            <person name="Magnuson J."/>
            <person name="Spatafora J.W."/>
            <person name="Nagy L.G."/>
            <person name="Henrissat B."/>
            <person name="Grigoriev I.V."/>
            <person name="Yang Z.L."/>
            <person name="Xu J."/>
            <person name="Martin F.M."/>
        </authorList>
    </citation>
    <scope>NUCLEOTIDE SEQUENCE</scope>
    <source>
        <strain evidence="1">ATCC 28755</strain>
    </source>
</reference>
<sequence length="1330" mass="143843">MSTAQAPTPRSSRFDLPPAPTYSSTGTDSGLAEWTSRIKAMQRQVDADEETEQRRLEEEIVRARLARMRRSRTGQSGDFGIGMHGVDLAMLQNDTSSSHQSESSIPSSSTVSEKPLAPNVALPAVPPKSAPVSLAAFMGGSASGPRLRRHEAQADPALAYDGRADRSAVHPIFGRGGVAMPGMVSRNTNTGSAPSSARASLPSPPAQSTEFSATRKRTTSTSSIARRYVENLEEQKQPTSQNQKPVGLGIRERRISTLHGDPPAKSYIPPPSSRPVSQTQTSFNDAYRKDPQITTPSQSSRSEPPIIIETRAKTPVAAEIRPKSPLTTEFGSRSPVTESRPKTPVAEPMRAKTPTRNNFSPPPSGRSRTPNQQPPSSTPTPPVKLPAPSPSPGRPTYSPQPQRGLSPAFLRPPSAPKDPTPSISRLQGRGFVQSVVQASGQRESEAQAPGNAKSIFSSPAQVDTKEKSARRASVLDRWQPGAANNSATPSPPPPSPKGPPLNRSRTVGSPQVTEVTVVKSHDTGRSIRSTVSHSSLAKTPLKKNDPLPPSVDPNDPTLGSSSTMISYIKPTKTGDDPIIPDTEPQTQDSRQNQKSRVEAMAESFGGGSMRASKAGGGGSSPAMPSPGKPLSHPTKERVRKPRKGASNHTGEHAPEQDTDSKPAISPPTPQSIPSGPAHITSPRPQLQPQVTITPPSSTGRITDRWTEPTLIDVKPISSSGENGRALPSPKPQLQGTNSMVGRRALPGLTGPVSVSIPQPPIAEKDEKQLPPPKEERAVPPSPGRHHRIPSTGNRALVMDVAQALSQHQSSDEDIPSPPNLDPASPTVPPPSFDPPVRLRNAPSIPVNAQSDKRKSSYERYSAIVMPPLKEERTPLPTPAGTLTRSVAPEAIQILLGSTDISESPMGSMRAEPPAVKTQPDQEREMVHIDYVDEPLPSVDIGALLQSTSQISTPDIDLRPVSTEVLAVTGTNALPVQRDSNVFYDSEVLTVIHRAKSRETGLVVTKVWCWRGNQCHFGEREEKKVHELARRYGTTLDIVHQYCEPPELVHILGGQLAIRQGSRAHWSSENTAMHIIRSCNGHVVIDEVELAIKNLCSGFSYCISILNNIYVWHGCGSTPKERQAALAYARGFAAKGATMIELVEGENDADDGMFWMILGDGDYAKADYWQWRSRSPVVDPHCWTIDVSRVDEPIRSLTPLSSSTMLQESVYIIDCVWEFFVVVGREARAQRQNIKLAVETVMEMSKRVAASKPFTPTVHVLVFPTQLPLDLRLAFRDLDETKINGSDNPDHMNILSTGEALDHLRTSSWDKAALRDHTMLPLGLDSSHIPS</sequence>
<protein>
    <submittedName>
        <fullName evidence="1">Uncharacterized protein</fullName>
    </submittedName>
</protein>
<proteinExistence type="predicted"/>